<dbReference type="EMBL" id="VLTK01000008">
    <property type="protein sequence ID" value="TSI14518.1"/>
    <property type="molecule type" value="Genomic_DNA"/>
</dbReference>
<sequence>MRTARRISNLVADQEYDWLATNVNVGVAVVAGQGGAVAKRRNRADVLRVAFELLEEGGLGMVTLNGIARRLGAHLNSVSFQVKTKRRLLDLMAAEVLGHLSLDDLPTDPIERIEALLERYRTVLLAHRDGARLVAGTEAVERNTLRVADASITALLEAGADPLRAVRTFWSLHFFLLGLVQEEQERSPITSDSFARRVDDQEYPALATVGRQLIDDPFDERFAHGLRSLLSSIAEQ</sequence>
<evidence type="ECO:0000256" key="1">
    <source>
        <dbReference type="ARBA" id="ARBA00022491"/>
    </source>
</evidence>
<dbReference type="OrthoDB" id="3819648at2"/>
<keyword evidence="1" id="KW-0678">Repressor</keyword>
<feature type="domain" description="HTH tetR-type" evidence="6">
    <location>
        <begin position="40"/>
        <end position="100"/>
    </location>
</feature>
<organism evidence="7 8">
    <name type="scientific">Brevibacterium aurantiacum</name>
    <dbReference type="NCBI Taxonomy" id="273384"/>
    <lineage>
        <taxon>Bacteria</taxon>
        <taxon>Bacillati</taxon>
        <taxon>Actinomycetota</taxon>
        <taxon>Actinomycetes</taxon>
        <taxon>Micrococcales</taxon>
        <taxon>Brevibacteriaceae</taxon>
        <taxon>Brevibacterium</taxon>
    </lineage>
</organism>
<dbReference type="PRINTS" id="PR00400">
    <property type="entry name" value="TETREPRESSOR"/>
</dbReference>
<dbReference type="AlphaFoldDB" id="A0A556CBV0"/>
<evidence type="ECO:0000313" key="7">
    <source>
        <dbReference type="EMBL" id="TSI14518.1"/>
    </source>
</evidence>
<dbReference type="InterPro" id="IPR009057">
    <property type="entry name" value="Homeodomain-like_sf"/>
</dbReference>
<keyword evidence="3 5" id="KW-0238">DNA-binding</keyword>
<keyword evidence="2" id="KW-0805">Transcription regulation</keyword>
<evidence type="ECO:0000256" key="4">
    <source>
        <dbReference type="ARBA" id="ARBA00023163"/>
    </source>
</evidence>
<dbReference type="GO" id="GO:0046677">
    <property type="term" value="P:response to antibiotic"/>
    <property type="evidence" value="ECO:0007669"/>
    <property type="project" value="InterPro"/>
</dbReference>
<evidence type="ECO:0000256" key="3">
    <source>
        <dbReference type="ARBA" id="ARBA00023125"/>
    </source>
</evidence>
<proteinExistence type="predicted"/>
<dbReference type="Gene3D" id="1.10.357.10">
    <property type="entry name" value="Tetracycline Repressor, domain 2"/>
    <property type="match status" value="1"/>
</dbReference>
<dbReference type="GO" id="GO:0045892">
    <property type="term" value="P:negative regulation of DNA-templated transcription"/>
    <property type="evidence" value="ECO:0007669"/>
    <property type="project" value="InterPro"/>
</dbReference>
<dbReference type="InterPro" id="IPR001647">
    <property type="entry name" value="HTH_TetR"/>
</dbReference>
<evidence type="ECO:0000313" key="8">
    <source>
        <dbReference type="Proteomes" id="UP000316406"/>
    </source>
</evidence>
<dbReference type="InterPro" id="IPR036271">
    <property type="entry name" value="Tet_transcr_reg_TetR-rel_C_sf"/>
</dbReference>
<reference evidence="7 8" key="1">
    <citation type="submission" date="2019-07" db="EMBL/GenBank/DDBJ databases">
        <title>Draft genome sequence of Brevibacterium aurantiacum XU54 isolated from Xinjiang China.</title>
        <authorList>
            <person name="Xu X."/>
        </authorList>
    </citation>
    <scope>NUCLEOTIDE SEQUENCE [LARGE SCALE GENOMIC DNA]</scope>
    <source>
        <strain evidence="7 8">XU54</strain>
    </source>
</reference>
<dbReference type="PROSITE" id="PS50977">
    <property type="entry name" value="HTH_TETR_2"/>
    <property type="match status" value="1"/>
</dbReference>
<keyword evidence="4" id="KW-0804">Transcription</keyword>
<dbReference type="SUPFAM" id="SSF48498">
    <property type="entry name" value="Tetracyclin repressor-like, C-terminal domain"/>
    <property type="match status" value="1"/>
</dbReference>
<evidence type="ECO:0000256" key="2">
    <source>
        <dbReference type="ARBA" id="ARBA00023015"/>
    </source>
</evidence>
<keyword evidence="8" id="KW-1185">Reference proteome</keyword>
<feature type="DNA-binding region" description="H-T-H motif" evidence="5">
    <location>
        <begin position="63"/>
        <end position="82"/>
    </location>
</feature>
<dbReference type="InterPro" id="IPR003012">
    <property type="entry name" value="Tet_transcr_reg_TetR"/>
</dbReference>
<protein>
    <recommendedName>
        <fullName evidence="6">HTH tetR-type domain-containing protein</fullName>
    </recommendedName>
</protein>
<dbReference type="SUPFAM" id="SSF46689">
    <property type="entry name" value="Homeodomain-like"/>
    <property type="match status" value="1"/>
</dbReference>
<name>A0A556CBV0_BREAU</name>
<dbReference type="Gene3D" id="1.10.10.60">
    <property type="entry name" value="Homeodomain-like"/>
    <property type="match status" value="1"/>
</dbReference>
<dbReference type="Pfam" id="PF02909">
    <property type="entry name" value="TetR_C_1"/>
    <property type="match status" value="1"/>
</dbReference>
<dbReference type="GO" id="GO:0003677">
    <property type="term" value="F:DNA binding"/>
    <property type="evidence" value="ECO:0007669"/>
    <property type="project" value="UniProtKB-UniRule"/>
</dbReference>
<evidence type="ECO:0000259" key="6">
    <source>
        <dbReference type="PROSITE" id="PS50977"/>
    </source>
</evidence>
<gene>
    <name evidence="7" type="ORF">FO013_14185</name>
</gene>
<dbReference type="Proteomes" id="UP000316406">
    <property type="component" value="Unassembled WGS sequence"/>
</dbReference>
<evidence type="ECO:0000256" key="5">
    <source>
        <dbReference type="PROSITE-ProRule" id="PRU00335"/>
    </source>
</evidence>
<accession>A0A556CBV0</accession>
<dbReference type="InterPro" id="IPR004111">
    <property type="entry name" value="Repressor_TetR_C"/>
</dbReference>
<comment type="caution">
    <text evidence="7">The sequence shown here is derived from an EMBL/GenBank/DDBJ whole genome shotgun (WGS) entry which is preliminary data.</text>
</comment>